<sequence>MNKKYQETRITNGSLILSIINKIILKIEDTYDDNYNLFDAKIDYKIKDIDYLLKKLKDNVIDLKINTPWDFKDHIEEINDKKIIIKNDTNLKNYISIKDLYDFIPYIPFHTDLSIINSFTQKTTSSNIEYLFLYDYNGYLSILEGETLKVKIPFIKVAYNMHSHPNGHCGFSLPDINSGLDLLSEGGLASSVVTERCALVMYRQGLVIEDDYINIKSRKYENLKSIKFIKIVY</sequence>
<evidence type="ECO:0000313" key="1">
    <source>
        <dbReference type="EMBL" id="AFZ71129.1"/>
    </source>
</evidence>
<gene>
    <name evidence="1" type="ordered locus">Calag_1422</name>
</gene>
<accession>L0ACI9</accession>
<organism evidence="1 2">
    <name type="scientific">Caldisphaera lagunensis (strain DSM 15908 / JCM 11604 / ANMR 0165 / IC-154)</name>
    <dbReference type="NCBI Taxonomy" id="1056495"/>
    <lineage>
        <taxon>Archaea</taxon>
        <taxon>Thermoproteota</taxon>
        <taxon>Thermoprotei</taxon>
        <taxon>Acidilobales</taxon>
        <taxon>Caldisphaeraceae</taxon>
        <taxon>Caldisphaera</taxon>
    </lineage>
</organism>
<proteinExistence type="predicted"/>
<name>L0ACI9_CALLD</name>
<reference evidence="2" key="1">
    <citation type="submission" date="2012-03" db="EMBL/GenBank/DDBJ databases">
        <title>Complete genome of Caldisphaera lagunensis DSM 15908.</title>
        <authorList>
            <person name="Lucas S."/>
            <person name="Copeland A."/>
            <person name="Lapidus A."/>
            <person name="Glavina del Rio T."/>
            <person name="Dalin E."/>
            <person name="Tice H."/>
            <person name="Bruce D."/>
            <person name="Goodwin L."/>
            <person name="Pitluck S."/>
            <person name="Peters L."/>
            <person name="Mikhailova N."/>
            <person name="Teshima H."/>
            <person name="Kyrpides N."/>
            <person name="Mavromatis K."/>
            <person name="Ivanova N."/>
            <person name="Brettin T."/>
            <person name="Detter J.C."/>
            <person name="Han C."/>
            <person name="Larimer F."/>
            <person name="Land M."/>
            <person name="Hauser L."/>
            <person name="Markowitz V."/>
            <person name="Cheng J.-F."/>
            <person name="Hugenholtz P."/>
            <person name="Woyke T."/>
            <person name="Wu D."/>
            <person name="Spring S."/>
            <person name="Schroeder M."/>
            <person name="Brambilla E."/>
            <person name="Klenk H.-P."/>
            <person name="Eisen J.A."/>
        </authorList>
    </citation>
    <scope>NUCLEOTIDE SEQUENCE [LARGE SCALE GENOMIC DNA]</scope>
    <source>
        <strain evidence="2">DSM 15908 / JCM 11604 / IC-154</strain>
    </source>
</reference>
<protein>
    <submittedName>
        <fullName evidence="1">Uncharacterized protein</fullName>
    </submittedName>
</protein>
<dbReference type="InParanoid" id="L0ACI9"/>
<dbReference type="STRING" id="1056495.Calag_1422"/>
<dbReference type="OrthoDB" id="380156at2157"/>
<keyword evidence="2" id="KW-1185">Reference proteome</keyword>
<dbReference type="RefSeq" id="WP_015233026.1">
    <property type="nucleotide sequence ID" value="NC_019791.1"/>
</dbReference>
<evidence type="ECO:0000313" key="2">
    <source>
        <dbReference type="Proteomes" id="UP000010469"/>
    </source>
</evidence>
<dbReference type="KEGG" id="clg:Calag_1422"/>
<dbReference type="eggNOG" id="arCOG03882">
    <property type="taxonomic scope" value="Archaea"/>
</dbReference>
<dbReference type="HOGENOM" id="CLU_1187735_0_0_2"/>
<dbReference type="AlphaFoldDB" id="L0ACI9"/>
<dbReference type="EMBL" id="CP003378">
    <property type="protein sequence ID" value="AFZ71129.1"/>
    <property type="molecule type" value="Genomic_DNA"/>
</dbReference>
<dbReference type="GeneID" id="14212682"/>
<dbReference type="Proteomes" id="UP000010469">
    <property type="component" value="Chromosome"/>
</dbReference>